<keyword evidence="2" id="KW-1185">Reference proteome</keyword>
<proteinExistence type="predicted"/>
<protein>
    <recommendedName>
        <fullName evidence="3">UDP-N-acetylmuramate--alanine ligase</fullName>
    </recommendedName>
</protein>
<organism evidence="1 2">
    <name type="scientific">Herbaspirillum lusitanum</name>
    <dbReference type="NCBI Taxonomy" id="213312"/>
    <lineage>
        <taxon>Bacteria</taxon>
        <taxon>Pseudomonadati</taxon>
        <taxon>Pseudomonadota</taxon>
        <taxon>Betaproteobacteria</taxon>
        <taxon>Burkholderiales</taxon>
        <taxon>Oxalobacteraceae</taxon>
        <taxon>Herbaspirillum</taxon>
    </lineage>
</organism>
<dbReference type="EMBL" id="JAQQFM010000004">
    <property type="protein sequence ID" value="MFL9924678.1"/>
    <property type="molecule type" value="Genomic_DNA"/>
</dbReference>
<dbReference type="Proteomes" id="UP001629246">
    <property type="component" value="Unassembled WGS sequence"/>
</dbReference>
<gene>
    <name evidence="1" type="ORF">PQR62_10400</name>
</gene>
<sequence>MSPMPDFYQSETEQLRAEIAGLAARLIAEDGADYGTAKRKAAKQILGNNKIRGEVMPDNAQIEDEVRLYNELFFGDTQPARLKHLRQVALQVMQELERFSPYVVGAVLNGTAGDHSDIHLQLFASSPKDVEIYLLNKNVNFEVSETPHFRGGSQMMETLSFLLPQRGADPEGVHLTLYDIDDLRGSARSGPGKRAERADAAALRRLMEEEEARAGQPHSEENS</sequence>
<name>A0ABW9A713_9BURK</name>
<evidence type="ECO:0000313" key="2">
    <source>
        <dbReference type="Proteomes" id="UP001629246"/>
    </source>
</evidence>
<evidence type="ECO:0008006" key="3">
    <source>
        <dbReference type="Google" id="ProtNLM"/>
    </source>
</evidence>
<accession>A0ABW9A713</accession>
<dbReference type="RefSeq" id="WP_408157547.1">
    <property type="nucleotide sequence ID" value="NZ_JAQQFM010000004.1"/>
</dbReference>
<reference evidence="1 2" key="1">
    <citation type="journal article" date="2024" name="Chem. Sci.">
        <title>Discovery of megapolipeptins by genome mining of a Burkholderiales bacteria collection.</title>
        <authorList>
            <person name="Paulo B.S."/>
            <person name="Recchia M.J.J."/>
            <person name="Lee S."/>
            <person name="Fergusson C.H."/>
            <person name="Romanowski S.B."/>
            <person name="Hernandez A."/>
            <person name="Krull N."/>
            <person name="Liu D.Y."/>
            <person name="Cavanagh H."/>
            <person name="Bos A."/>
            <person name="Gray C.A."/>
            <person name="Murphy B.T."/>
            <person name="Linington R.G."/>
            <person name="Eustaquio A.S."/>
        </authorList>
    </citation>
    <scope>NUCLEOTIDE SEQUENCE [LARGE SCALE GENOMIC DNA]</scope>
    <source>
        <strain evidence="1 2">RL21-008-BIB-A</strain>
    </source>
</reference>
<comment type="caution">
    <text evidence="1">The sequence shown here is derived from an EMBL/GenBank/DDBJ whole genome shotgun (WGS) entry which is preliminary data.</text>
</comment>
<evidence type="ECO:0000313" key="1">
    <source>
        <dbReference type="EMBL" id="MFL9924678.1"/>
    </source>
</evidence>